<dbReference type="EMBL" id="CAJNOR010001335">
    <property type="protein sequence ID" value="CAF1124112.1"/>
    <property type="molecule type" value="Genomic_DNA"/>
</dbReference>
<feature type="domain" description="Alpha-(1,6)-fucosyltransferase N- and catalytic" evidence="1">
    <location>
        <begin position="236"/>
        <end position="403"/>
    </location>
</feature>
<evidence type="ECO:0000259" key="1">
    <source>
        <dbReference type="Pfam" id="PF19745"/>
    </source>
</evidence>
<dbReference type="InterPro" id="IPR045573">
    <property type="entry name" value="Fut8_N_cat"/>
</dbReference>
<sequence length="424" mass="49232">MVSKLVRLTILLTSAVFLFILGVLFGSNLYRRKETARIFQPSIAAQLDLKLQSMKEDSVKSFPVAYNSTHLWSMRLADKDHYRIVNLVPCKDVIYHAHRGTGINETMNHCNEKTREEFSVESTLQAQQWIFNHQNPMNCQNKRFAIIHRYAWSGFGSTVHQIVWALATAIGHDRIAVYQKPGGWHYGSCEWSNPDCLFLPISNCSVPTQIDGTQVIRLAADIDHWYKPAYPSVFQKRSFNWYRSQLLFYLMRFNAKTLAHVQNAVAQYFVPPSIDLHRPYVAVYIRRSDKVNREMGRAFTLQEYFDLFDADARRAQISTVYINSEDDSVFSEFETVNKKYGGYYKLIRIKAEKNVVFMTLMGMDTNKRGKIVLEFLADLYIEANADLHSGTLTSNWCRLVDEMRFVLGKMLPFYTPEHVYHSDM</sequence>
<evidence type="ECO:0000313" key="2">
    <source>
        <dbReference type="EMBL" id="CAF1124112.1"/>
    </source>
</evidence>
<proteinExistence type="predicted"/>
<dbReference type="Gene3D" id="3.40.50.11350">
    <property type="match status" value="1"/>
</dbReference>
<dbReference type="AlphaFoldDB" id="A0A814QXK6"/>
<keyword evidence="3" id="KW-1185">Reference proteome</keyword>
<dbReference type="GO" id="GO:0046921">
    <property type="term" value="F:alpha-(1-&gt;6)-fucosyltransferase activity"/>
    <property type="evidence" value="ECO:0007669"/>
    <property type="project" value="TreeGrafter"/>
</dbReference>
<dbReference type="PANTHER" id="PTHR13132:SF29">
    <property type="entry name" value="ALPHA-(1,6)-FUCOSYLTRANSFERASE"/>
    <property type="match status" value="1"/>
</dbReference>
<protein>
    <recommendedName>
        <fullName evidence="1">Alpha-(1,6)-fucosyltransferase N- and catalytic domain-containing protein</fullName>
    </recommendedName>
</protein>
<dbReference type="GO" id="GO:0006487">
    <property type="term" value="P:protein N-linked glycosylation"/>
    <property type="evidence" value="ECO:0007669"/>
    <property type="project" value="TreeGrafter"/>
</dbReference>
<evidence type="ECO:0000313" key="3">
    <source>
        <dbReference type="Proteomes" id="UP000663828"/>
    </source>
</evidence>
<dbReference type="PANTHER" id="PTHR13132">
    <property type="entry name" value="ALPHA- 1,6 -FUCOSYLTRANSFERASE"/>
    <property type="match status" value="1"/>
</dbReference>
<name>A0A814QXK6_ADIRI</name>
<dbReference type="Pfam" id="PF19745">
    <property type="entry name" value="FUT8_N_cat"/>
    <property type="match status" value="1"/>
</dbReference>
<organism evidence="2 3">
    <name type="scientific">Adineta ricciae</name>
    <name type="common">Rotifer</name>
    <dbReference type="NCBI Taxonomy" id="249248"/>
    <lineage>
        <taxon>Eukaryota</taxon>
        <taxon>Metazoa</taxon>
        <taxon>Spiralia</taxon>
        <taxon>Gnathifera</taxon>
        <taxon>Rotifera</taxon>
        <taxon>Eurotatoria</taxon>
        <taxon>Bdelloidea</taxon>
        <taxon>Adinetida</taxon>
        <taxon>Adinetidae</taxon>
        <taxon>Adineta</taxon>
    </lineage>
</organism>
<dbReference type="Proteomes" id="UP000663828">
    <property type="component" value="Unassembled WGS sequence"/>
</dbReference>
<comment type="caution">
    <text evidence="2">The sequence shown here is derived from an EMBL/GenBank/DDBJ whole genome shotgun (WGS) entry which is preliminary data.</text>
</comment>
<accession>A0A814QXK6</accession>
<reference evidence="2" key="1">
    <citation type="submission" date="2021-02" db="EMBL/GenBank/DDBJ databases">
        <authorList>
            <person name="Nowell W R."/>
        </authorList>
    </citation>
    <scope>NUCLEOTIDE SEQUENCE</scope>
</reference>
<gene>
    <name evidence="2" type="ORF">XAT740_LOCUS19544</name>
</gene>